<reference evidence="2 3" key="1">
    <citation type="journal article" date="2012" name="J. Bacteriol.">
        <title>Complete genome sequence of the B12-producing Shimwellia blattae strain DSM 4481, isolated from a cockroach.</title>
        <authorList>
            <person name="Brzuszkiewicz E."/>
            <person name="Waschkowitz T."/>
            <person name="Wiezer A."/>
            <person name="Daniel R."/>
        </authorList>
    </citation>
    <scope>NUCLEOTIDE SEQUENCE [LARGE SCALE GENOMIC DNA]</scope>
    <source>
        <strain evidence="3">ATCC 29907 / DSM 4481 / JCM 1650 / NBRC 105725 / CDC 9005-74</strain>
    </source>
</reference>
<dbReference type="HOGENOM" id="CLU_026673_26_3_6"/>
<dbReference type="PANTHER" id="PTHR43677:SF1">
    <property type="entry name" value="ACRYLYL-COA REDUCTASE ACUI-RELATED"/>
    <property type="match status" value="1"/>
</dbReference>
<dbReference type="NCBIfam" id="TIGR02823">
    <property type="entry name" value="oxido_YhdH"/>
    <property type="match status" value="1"/>
</dbReference>
<dbReference type="PANTHER" id="PTHR43677">
    <property type="entry name" value="SHORT-CHAIN DEHYDROGENASE/REDUCTASE"/>
    <property type="match status" value="1"/>
</dbReference>
<dbReference type="SMART" id="SM00829">
    <property type="entry name" value="PKS_ER"/>
    <property type="match status" value="1"/>
</dbReference>
<feature type="domain" description="Enoyl reductase (ER)" evidence="1">
    <location>
        <begin position="13"/>
        <end position="323"/>
    </location>
</feature>
<dbReference type="AlphaFoldDB" id="I2B8U5"/>
<dbReference type="OrthoDB" id="9782155at2"/>
<dbReference type="CDD" id="cd08288">
    <property type="entry name" value="MDR_yhdh"/>
    <property type="match status" value="1"/>
</dbReference>
<dbReference type="Gene3D" id="3.90.180.10">
    <property type="entry name" value="Medium-chain alcohol dehydrogenases, catalytic domain"/>
    <property type="match status" value="1"/>
</dbReference>
<dbReference type="InterPro" id="IPR036291">
    <property type="entry name" value="NAD(P)-bd_dom_sf"/>
</dbReference>
<proteinExistence type="predicted"/>
<dbReference type="KEGG" id="ebt:EBL_c18550"/>
<dbReference type="Proteomes" id="UP000001955">
    <property type="component" value="Chromosome"/>
</dbReference>
<dbReference type="SUPFAM" id="SSF51735">
    <property type="entry name" value="NAD(P)-binding Rossmann-fold domains"/>
    <property type="match status" value="1"/>
</dbReference>
<dbReference type="RefSeq" id="WP_002443787.1">
    <property type="nucleotide sequence ID" value="NC_017910.1"/>
</dbReference>
<dbReference type="InterPro" id="IPR014188">
    <property type="entry name" value="Acrylyl-CoA_reductase_AcuI"/>
</dbReference>
<dbReference type="InterPro" id="IPR051397">
    <property type="entry name" value="Zn-ADH-like_protein"/>
</dbReference>
<dbReference type="SUPFAM" id="SSF50129">
    <property type="entry name" value="GroES-like"/>
    <property type="match status" value="1"/>
</dbReference>
<dbReference type="InterPro" id="IPR011032">
    <property type="entry name" value="GroES-like_sf"/>
</dbReference>
<evidence type="ECO:0000313" key="2">
    <source>
        <dbReference type="EMBL" id="AFJ46949.1"/>
    </source>
</evidence>
<name>I2B8U5_SHIBC</name>
<dbReference type="PATRIC" id="fig|630626.3.peg.1801"/>
<dbReference type="EMBL" id="CP001560">
    <property type="protein sequence ID" value="AFJ46949.1"/>
    <property type="molecule type" value="Genomic_DNA"/>
</dbReference>
<accession>I2B8U5</accession>
<gene>
    <name evidence="2" type="ordered locus">EBL_c18550</name>
</gene>
<evidence type="ECO:0000259" key="1">
    <source>
        <dbReference type="SMART" id="SM00829"/>
    </source>
</evidence>
<dbReference type="eggNOG" id="COG0604">
    <property type="taxonomic scope" value="Bacteria"/>
</dbReference>
<dbReference type="GO" id="GO:0043957">
    <property type="term" value="F:acryloyl-CoA reductase (NADPH) activity"/>
    <property type="evidence" value="ECO:0007669"/>
    <property type="project" value="TreeGrafter"/>
</dbReference>
<sequence length="326" mass="34282">MYTSLLTEKDANGYRTTLCQRQLQDLPQGDVTVAIDYSSLNYKDALAITGKGPIVRSFPMVPGIDFSGTVTESTHPVWKAGDRVILTGWGVGEKHPGGLAQMARVNGNWLVALPENATTWQAMAIGTAGLTAMLCVAALERNGITPQAGTVLVTGASGGVGSFAVALLSRLGYNVTASTGRTTESEWLTTLGASAVISRDELSNPGKPLQKERWAAVIDTVGSHTLANACASVQYGGVVAACGMAQGMDFPATVAPFILRGVTLAGVDSVMIPLAQRQDAWQRLTRLLDNALLESLATTYPLAETISLADKLFAGEIRGRAVISCR</sequence>
<organism evidence="2 3">
    <name type="scientific">Shimwellia blattae (strain ATCC 29907 / DSM 4481 / JCM 1650 / NBRC 105725 / CDC 9005-74)</name>
    <name type="common">Escherichia blattae</name>
    <dbReference type="NCBI Taxonomy" id="630626"/>
    <lineage>
        <taxon>Bacteria</taxon>
        <taxon>Pseudomonadati</taxon>
        <taxon>Pseudomonadota</taxon>
        <taxon>Gammaproteobacteria</taxon>
        <taxon>Enterobacterales</taxon>
        <taxon>Enterobacteriaceae</taxon>
        <taxon>Shimwellia</taxon>
    </lineage>
</organism>
<protein>
    <submittedName>
        <fullName evidence="2">Zinc-binding alcohol dehydrogenase</fullName>
    </submittedName>
</protein>
<accession>K6W4J1</accession>
<dbReference type="Pfam" id="PF08240">
    <property type="entry name" value="ADH_N"/>
    <property type="match status" value="1"/>
</dbReference>
<dbReference type="InterPro" id="IPR020843">
    <property type="entry name" value="ER"/>
</dbReference>
<dbReference type="STRING" id="630626.EBL_c18550"/>
<dbReference type="InterPro" id="IPR013154">
    <property type="entry name" value="ADH-like_N"/>
</dbReference>
<keyword evidence="3" id="KW-1185">Reference proteome</keyword>
<dbReference type="InterPro" id="IPR013149">
    <property type="entry name" value="ADH-like_C"/>
</dbReference>
<evidence type="ECO:0000313" key="3">
    <source>
        <dbReference type="Proteomes" id="UP000001955"/>
    </source>
</evidence>
<dbReference type="Gene3D" id="3.40.50.720">
    <property type="entry name" value="NAD(P)-binding Rossmann-like Domain"/>
    <property type="match status" value="1"/>
</dbReference>
<dbReference type="Pfam" id="PF00107">
    <property type="entry name" value="ADH_zinc_N"/>
    <property type="match status" value="1"/>
</dbReference>